<keyword evidence="3 6" id="KW-1133">Transmembrane helix</keyword>
<protein>
    <recommendedName>
        <fullName evidence="9">Transporter</fullName>
    </recommendedName>
</protein>
<evidence type="ECO:0000256" key="5">
    <source>
        <dbReference type="SAM" id="MobiDB-lite"/>
    </source>
</evidence>
<proteinExistence type="predicted"/>
<evidence type="ECO:0000256" key="1">
    <source>
        <dbReference type="ARBA" id="ARBA00004141"/>
    </source>
</evidence>
<sequence length="612" mass="67024">MDLQHPFPDQPHQVLSASQLSNQPSAFTSSPVLSTASPSFDNLSASYVLSSIDSGFFASSTRMSQFDLVIAAVQAICQVAVIILAGFLLSRAGFIDYKNQKWLSKLNMHFFTPCLLFTKMASQITFAKFIALWPIPAFYAIFAVLAFLLSRLGGRLGHLRPGYIKFVEAAAMFGNTNSLPIALIQGLAYSKVGQSLWQDGNDSAERVAARGISYILFYAIFGNILRWSYGYKLLTPKIALPDDIDQTRIDATLSGVRNSGSREVGAETVPASPLSTDNEEYVRSIPRAHGHSNSHSQPSTLIQDDASDSSESLVDDDDTTQAEVTFFKPIDRTTSRRSPSNRGLRPPSERTQNLLNPWSQYDISDTDSMYKQHVITPTLQPRTSLTSFPAVELDRIGESDAHKKMNTMKRHLLRTVSTIGQKIEPLSRYITPPLYAAGAALIVGLIPSLQDFLFNPSSIVYPSLTKAFESCGSAAVPIILICLGAQMSDFLVRRQEQKACGLSEDQKMGKRAAIITVCARMVVIPLFVFPLVAAFVQWGDVLSSIVTDPVFGVTMIILGCAPTAINLIQICQVNGIYEDEMARVLVISYGILSIPCLVVVVMGALWVIQQVV</sequence>
<gene>
    <name evidence="7" type="ORF">BZG36_03352</name>
</gene>
<comment type="caution">
    <text evidence="7">The sequence shown here is derived from an EMBL/GenBank/DDBJ whole genome shotgun (WGS) entry which is preliminary data.</text>
</comment>
<dbReference type="InterPro" id="IPR004776">
    <property type="entry name" value="Mem_transp_PIN-like"/>
</dbReference>
<evidence type="ECO:0000313" key="7">
    <source>
        <dbReference type="EMBL" id="OZJ02761.1"/>
    </source>
</evidence>
<accession>A0A261XWP2</accession>
<feature type="transmembrane region" description="Helical" evidence="6">
    <location>
        <begin position="550"/>
        <end position="572"/>
    </location>
</feature>
<dbReference type="Pfam" id="PF03547">
    <property type="entry name" value="Mem_trans"/>
    <property type="match status" value="1"/>
</dbReference>
<dbReference type="PANTHER" id="PTHR31794">
    <property type="entry name" value="AUXIN EFFLUX TRANSPORTER FAMILY PROTEIN (EUROFUNG)"/>
    <property type="match status" value="1"/>
</dbReference>
<organism evidence="7 8">
    <name type="scientific">Bifiguratus adelaidae</name>
    <dbReference type="NCBI Taxonomy" id="1938954"/>
    <lineage>
        <taxon>Eukaryota</taxon>
        <taxon>Fungi</taxon>
        <taxon>Fungi incertae sedis</taxon>
        <taxon>Mucoromycota</taxon>
        <taxon>Mucoromycotina</taxon>
        <taxon>Endogonomycetes</taxon>
        <taxon>Endogonales</taxon>
        <taxon>Endogonales incertae sedis</taxon>
        <taxon>Bifiguratus</taxon>
    </lineage>
</organism>
<feature type="transmembrane region" description="Helical" evidence="6">
    <location>
        <begin position="207"/>
        <end position="225"/>
    </location>
</feature>
<feature type="transmembrane region" description="Helical" evidence="6">
    <location>
        <begin position="137"/>
        <end position="154"/>
    </location>
</feature>
<evidence type="ECO:0008006" key="9">
    <source>
        <dbReference type="Google" id="ProtNLM"/>
    </source>
</evidence>
<evidence type="ECO:0000256" key="4">
    <source>
        <dbReference type="ARBA" id="ARBA00023136"/>
    </source>
</evidence>
<evidence type="ECO:0000256" key="6">
    <source>
        <dbReference type="SAM" id="Phobius"/>
    </source>
</evidence>
<feature type="transmembrane region" description="Helical" evidence="6">
    <location>
        <begin position="68"/>
        <end position="89"/>
    </location>
</feature>
<feature type="transmembrane region" description="Helical" evidence="6">
    <location>
        <begin position="513"/>
        <end position="538"/>
    </location>
</feature>
<evidence type="ECO:0000256" key="2">
    <source>
        <dbReference type="ARBA" id="ARBA00022692"/>
    </source>
</evidence>
<dbReference type="GO" id="GO:0055085">
    <property type="term" value="P:transmembrane transport"/>
    <property type="evidence" value="ECO:0007669"/>
    <property type="project" value="InterPro"/>
</dbReference>
<dbReference type="PANTHER" id="PTHR31794:SF4">
    <property type="entry name" value="AUXIN EFFLUX TRANSPORTER FAMILY PROTEIN (EUROFUNG)"/>
    <property type="match status" value="1"/>
</dbReference>
<dbReference type="GO" id="GO:0016020">
    <property type="term" value="C:membrane"/>
    <property type="evidence" value="ECO:0007669"/>
    <property type="project" value="UniProtKB-SubCell"/>
</dbReference>
<dbReference type="OrthoDB" id="191139at2759"/>
<keyword evidence="2 6" id="KW-0812">Transmembrane</keyword>
<comment type="subcellular location">
    <subcellularLocation>
        <location evidence="1">Membrane</location>
        <topology evidence="1">Multi-pass membrane protein</topology>
    </subcellularLocation>
</comment>
<feature type="region of interest" description="Disordered" evidence="5">
    <location>
        <begin position="257"/>
        <end position="355"/>
    </location>
</feature>
<keyword evidence="8" id="KW-1185">Reference proteome</keyword>
<feature type="compositionally biased region" description="Acidic residues" evidence="5">
    <location>
        <begin position="305"/>
        <end position="320"/>
    </location>
</feature>
<dbReference type="GO" id="GO:0005783">
    <property type="term" value="C:endoplasmic reticulum"/>
    <property type="evidence" value="ECO:0007669"/>
    <property type="project" value="TreeGrafter"/>
</dbReference>
<dbReference type="EMBL" id="MVBO01000127">
    <property type="protein sequence ID" value="OZJ02761.1"/>
    <property type="molecule type" value="Genomic_DNA"/>
</dbReference>
<evidence type="ECO:0000256" key="3">
    <source>
        <dbReference type="ARBA" id="ARBA00022989"/>
    </source>
</evidence>
<feature type="transmembrane region" description="Helical" evidence="6">
    <location>
        <begin position="584"/>
        <end position="608"/>
    </location>
</feature>
<name>A0A261XWP2_9FUNG</name>
<dbReference type="AlphaFoldDB" id="A0A261XWP2"/>
<dbReference type="Proteomes" id="UP000242875">
    <property type="component" value="Unassembled WGS sequence"/>
</dbReference>
<evidence type="ECO:0000313" key="8">
    <source>
        <dbReference type="Proteomes" id="UP000242875"/>
    </source>
</evidence>
<keyword evidence="4 6" id="KW-0472">Membrane</keyword>
<reference evidence="7 8" key="1">
    <citation type="journal article" date="2017" name="Mycologia">
        <title>Bifiguratus adelaidae, gen. et sp. nov., a new member of Mucoromycotina in endophytic and soil-dwelling habitats.</title>
        <authorList>
            <person name="Torres-Cruz T.J."/>
            <person name="Billingsley Tobias T.L."/>
            <person name="Almatruk M."/>
            <person name="Hesse C."/>
            <person name="Kuske C.R."/>
            <person name="Desiro A."/>
            <person name="Benucci G.M."/>
            <person name="Bonito G."/>
            <person name="Stajich J.E."/>
            <person name="Dunlap C."/>
            <person name="Arnold A.E."/>
            <person name="Porras-Alfaro A."/>
        </authorList>
    </citation>
    <scope>NUCLEOTIDE SEQUENCE [LARGE SCALE GENOMIC DNA]</scope>
    <source>
        <strain evidence="7 8">AZ0501</strain>
    </source>
</reference>
<feature type="compositionally biased region" description="Polar residues" evidence="5">
    <location>
        <begin position="293"/>
        <end position="302"/>
    </location>
</feature>